<dbReference type="InterPro" id="IPR036734">
    <property type="entry name" value="Neur_chan_lig-bd_sf"/>
</dbReference>
<dbReference type="SUPFAM" id="SSF63712">
    <property type="entry name" value="Nicotinic receptor ligand binding domain-like"/>
    <property type="match status" value="1"/>
</dbReference>
<reference evidence="1 2" key="1">
    <citation type="submission" date="2019-03" db="EMBL/GenBank/DDBJ databases">
        <title>First draft genome of Liparis tanakae, snailfish: a comprehensive survey of snailfish specific genes.</title>
        <authorList>
            <person name="Kim W."/>
            <person name="Song I."/>
            <person name="Jeong J.-H."/>
            <person name="Kim D."/>
            <person name="Kim S."/>
            <person name="Ryu S."/>
            <person name="Song J.Y."/>
            <person name="Lee S.K."/>
        </authorList>
    </citation>
    <scope>NUCLEOTIDE SEQUENCE [LARGE SCALE GENOMIC DNA]</scope>
    <source>
        <tissue evidence="1">Muscle</tissue>
    </source>
</reference>
<dbReference type="EMBL" id="SRLO01007801">
    <property type="protein sequence ID" value="TNN27745.1"/>
    <property type="molecule type" value="Genomic_DNA"/>
</dbReference>
<organism evidence="1 2">
    <name type="scientific">Liparis tanakae</name>
    <name type="common">Tanaka's snailfish</name>
    <dbReference type="NCBI Taxonomy" id="230148"/>
    <lineage>
        <taxon>Eukaryota</taxon>
        <taxon>Metazoa</taxon>
        <taxon>Chordata</taxon>
        <taxon>Craniata</taxon>
        <taxon>Vertebrata</taxon>
        <taxon>Euteleostomi</taxon>
        <taxon>Actinopterygii</taxon>
        <taxon>Neopterygii</taxon>
        <taxon>Teleostei</taxon>
        <taxon>Neoteleostei</taxon>
        <taxon>Acanthomorphata</taxon>
        <taxon>Eupercaria</taxon>
        <taxon>Perciformes</taxon>
        <taxon>Cottioidei</taxon>
        <taxon>Cottales</taxon>
        <taxon>Liparidae</taxon>
        <taxon>Liparis</taxon>
    </lineage>
</organism>
<evidence type="ECO:0000313" key="2">
    <source>
        <dbReference type="Proteomes" id="UP000314294"/>
    </source>
</evidence>
<dbReference type="AlphaFoldDB" id="A0A4Z2EG86"/>
<keyword evidence="2" id="KW-1185">Reference proteome</keyword>
<name>A0A4Z2EG86_9TELE</name>
<gene>
    <name evidence="1" type="primary">Gabrb2_0</name>
    <name evidence="1" type="ORF">EYF80_062110</name>
</gene>
<dbReference type="GO" id="GO:0016020">
    <property type="term" value="C:membrane"/>
    <property type="evidence" value="ECO:0007669"/>
    <property type="project" value="InterPro"/>
</dbReference>
<comment type="caution">
    <text evidence="1">The sequence shown here is derived from an EMBL/GenBank/DDBJ whole genome shotgun (WGS) entry which is preliminary data.</text>
</comment>
<protein>
    <submittedName>
        <fullName evidence="1">Gamma-aminobutyric acid receptor subunit beta-2</fullName>
    </submittedName>
</protein>
<evidence type="ECO:0000313" key="1">
    <source>
        <dbReference type="EMBL" id="TNN27745.1"/>
    </source>
</evidence>
<proteinExistence type="predicted"/>
<dbReference type="GO" id="GO:0005230">
    <property type="term" value="F:extracellular ligand-gated monoatomic ion channel activity"/>
    <property type="evidence" value="ECO:0007669"/>
    <property type="project" value="InterPro"/>
</dbReference>
<accession>A0A4Z2EG86</accession>
<sequence>MMDLRRYPLDEQNCTLEIESCE</sequence>
<dbReference type="Gene3D" id="2.70.170.10">
    <property type="entry name" value="Neurotransmitter-gated ion-channel ligand-binding domain"/>
    <property type="match status" value="1"/>
</dbReference>
<keyword evidence="1" id="KW-0675">Receptor</keyword>
<dbReference type="Proteomes" id="UP000314294">
    <property type="component" value="Unassembled WGS sequence"/>
</dbReference>